<reference evidence="3 4" key="1">
    <citation type="submission" date="2020-01" db="EMBL/GenBank/DDBJ databases">
        <title>Genomes of bacteria type strains.</title>
        <authorList>
            <person name="Chen J."/>
            <person name="Zhu S."/>
            <person name="Yang J."/>
        </authorList>
    </citation>
    <scope>NUCLEOTIDE SEQUENCE [LARGE SCALE GENOMIC DNA]</scope>
    <source>
        <strain evidence="3 4">LMG 22958</strain>
    </source>
</reference>
<dbReference type="GO" id="GO:0003677">
    <property type="term" value="F:DNA binding"/>
    <property type="evidence" value="ECO:0007669"/>
    <property type="project" value="InterPro"/>
</dbReference>
<dbReference type="RefSeq" id="WP_163109755.1">
    <property type="nucleotide sequence ID" value="NZ_JAAAWP010000001.1"/>
</dbReference>
<evidence type="ECO:0000259" key="1">
    <source>
        <dbReference type="Pfam" id="PF09722"/>
    </source>
</evidence>
<dbReference type="Pfam" id="PF09722">
    <property type="entry name" value="Xre_MbcA_ParS_C"/>
    <property type="match status" value="1"/>
</dbReference>
<organism evidence="3 4">
    <name type="scientific">Alteromonas hispanica</name>
    <dbReference type="NCBI Taxonomy" id="315421"/>
    <lineage>
        <taxon>Bacteria</taxon>
        <taxon>Pseudomonadati</taxon>
        <taxon>Pseudomonadota</taxon>
        <taxon>Gammaproteobacteria</taxon>
        <taxon>Alteromonadales</taxon>
        <taxon>Alteromonadaceae</taxon>
        <taxon>Alteromonas/Salinimonas group</taxon>
        <taxon>Alteromonas</taxon>
    </lineage>
</organism>
<accession>A0A6L9MQG7</accession>
<dbReference type="EMBL" id="JAAAWP010000001">
    <property type="protein sequence ID" value="NDW20378.1"/>
    <property type="molecule type" value="Genomic_DNA"/>
</dbReference>
<dbReference type="Proteomes" id="UP000478837">
    <property type="component" value="Unassembled WGS sequence"/>
</dbReference>
<dbReference type="InterPro" id="IPR046847">
    <property type="entry name" value="Xre-like_HTH"/>
</dbReference>
<keyword evidence="4" id="KW-1185">Reference proteome</keyword>
<dbReference type="AlphaFoldDB" id="A0A6L9MQG7"/>
<comment type="caution">
    <text evidence="3">The sequence shown here is derived from an EMBL/GenBank/DDBJ whole genome shotgun (WGS) entry which is preliminary data.</text>
</comment>
<feature type="domain" description="Antitoxin Xre-like helix-turn-helix" evidence="2">
    <location>
        <begin position="27"/>
        <end position="86"/>
    </location>
</feature>
<sequence length="145" mass="16090">MLTYTRDRGKKQTIWDIIDIPQRGRQLQEAIARGLPYSIFLRIAHYAEMTNAELVGLLGISVSTLRRRANAGKLSVGESEKIIRLIQMMNAGLTLFDGSKEKALSWLKSPSRGLNGIQPITMISTFAGTNEVLALTGRIEHGVYC</sequence>
<evidence type="ECO:0000259" key="2">
    <source>
        <dbReference type="Pfam" id="PF20432"/>
    </source>
</evidence>
<dbReference type="InterPro" id="IPR024467">
    <property type="entry name" value="Xre/MbcA/ParS-like_toxin-bd"/>
</dbReference>
<feature type="domain" description="Antitoxin Xre/MbcA/ParS-like toxin-binding" evidence="1">
    <location>
        <begin position="94"/>
        <end position="142"/>
    </location>
</feature>
<proteinExistence type="predicted"/>
<dbReference type="NCBIfam" id="TIGR02293">
    <property type="entry name" value="TAS_TIGR02293"/>
    <property type="match status" value="1"/>
</dbReference>
<dbReference type="InterPro" id="IPR011979">
    <property type="entry name" value="Antitox_Xre"/>
</dbReference>
<dbReference type="Pfam" id="PF20432">
    <property type="entry name" value="Xre-like-HTH"/>
    <property type="match status" value="1"/>
</dbReference>
<gene>
    <name evidence="3" type="ORF">GTW09_02395</name>
</gene>
<evidence type="ECO:0000313" key="4">
    <source>
        <dbReference type="Proteomes" id="UP000478837"/>
    </source>
</evidence>
<name>A0A6L9MQG7_9ALTE</name>
<evidence type="ECO:0000313" key="3">
    <source>
        <dbReference type="EMBL" id="NDW20378.1"/>
    </source>
</evidence>
<protein>
    <submittedName>
        <fullName evidence="3">DUF2384 domain-containing protein</fullName>
    </submittedName>
</protein>